<feature type="region of interest" description="Disordered" evidence="1">
    <location>
        <begin position="184"/>
        <end position="221"/>
    </location>
</feature>
<name>A0A4Z2EM73_9TELE</name>
<organism evidence="2 3">
    <name type="scientific">Liparis tanakae</name>
    <name type="common">Tanaka's snailfish</name>
    <dbReference type="NCBI Taxonomy" id="230148"/>
    <lineage>
        <taxon>Eukaryota</taxon>
        <taxon>Metazoa</taxon>
        <taxon>Chordata</taxon>
        <taxon>Craniata</taxon>
        <taxon>Vertebrata</taxon>
        <taxon>Euteleostomi</taxon>
        <taxon>Actinopterygii</taxon>
        <taxon>Neopterygii</taxon>
        <taxon>Teleostei</taxon>
        <taxon>Neoteleostei</taxon>
        <taxon>Acanthomorphata</taxon>
        <taxon>Eupercaria</taxon>
        <taxon>Perciformes</taxon>
        <taxon>Cottioidei</taxon>
        <taxon>Cottales</taxon>
        <taxon>Liparidae</taxon>
        <taxon>Liparis</taxon>
    </lineage>
</organism>
<evidence type="ECO:0000313" key="2">
    <source>
        <dbReference type="EMBL" id="TNN29848.1"/>
    </source>
</evidence>
<reference evidence="2 3" key="1">
    <citation type="submission" date="2019-03" db="EMBL/GenBank/DDBJ databases">
        <title>First draft genome of Liparis tanakae, snailfish: a comprehensive survey of snailfish specific genes.</title>
        <authorList>
            <person name="Kim W."/>
            <person name="Song I."/>
            <person name="Jeong J.-H."/>
            <person name="Kim D."/>
            <person name="Kim S."/>
            <person name="Ryu S."/>
            <person name="Song J.Y."/>
            <person name="Lee S.K."/>
        </authorList>
    </citation>
    <scope>NUCLEOTIDE SEQUENCE [LARGE SCALE GENOMIC DNA]</scope>
    <source>
        <tissue evidence="2">Muscle</tissue>
    </source>
</reference>
<protein>
    <submittedName>
        <fullName evidence="2">Uncharacterized protein</fullName>
    </submittedName>
</protein>
<feature type="compositionally biased region" description="Basic and acidic residues" evidence="1">
    <location>
        <begin position="195"/>
        <end position="212"/>
    </location>
</feature>
<proteinExistence type="predicted"/>
<feature type="compositionally biased region" description="Basic and acidic residues" evidence="1">
    <location>
        <begin position="84"/>
        <end position="96"/>
    </location>
</feature>
<dbReference type="EMBL" id="SRLO01005131">
    <property type="protein sequence ID" value="TNN29848.1"/>
    <property type="molecule type" value="Genomic_DNA"/>
</dbReference>
<feature type="region of interest" description="Disordered" evidence="1">
    <location>
        <begin position="84"/>
        <end position="117"/>
    </location>
</feature>
<accession>A0A4Z2EM73</accession>
<keyword evidence="3" id="KW-1185">Reference proteome</keyword>
<sequence length="221" mass="24578">MSFTGQEVSPGHLDRLRTPQVFQLHWMAFWRNCLMALDRWLTKVSSLKLPNSAPWLRRNARATPSPVVVETFLRRLFRDETCGEGSHPRLGLEERTPASSGEDAGVQRGGRRRPAARTGLLTTSLGRLCRSSYGVSSVLVSTFRTTTCSMLFTSTATKYSVRFLCSNTRGARMLGSSRVSGTVKKECCNGNQEPGTRKQETGNRKQESDPAHRGWKKLGGL</sequence>
<dbReference type="AlphaFoldDB" id="A0A4Z2EM73"/>
<comment type="caution">
    <text evidence="2">The sequence shown here is derived from an EMBL/GenBank/DDBJ whole genome shotgun (WGS) entry which is preliminary data.</text>
</comment>
<dbReference type="Proteomes" id="UP000314294">
    <property type="component" value="Unassembled WGS sequence"/>
</dbReference>
<gene>
    <name evidence="2" type="ORF">EYF80_060002</name>
</gene>
<evidence type="ECO:0000256" key="1">
    <source>
        <dbReference type="SAM" id="MobiDB-lite"/>
    </source>
</evidence>
<evidence type="ECO:0000313" key="3">
    <source>
        <dbReference type="Proteomes" id="UP000314294"/>
    </source>
</evidence>